<accession>F3NFT2</accession>
<dbReference type="InterPro" id="IPR036271">
    <property type="entry name" value="Tet_transcr_reg_TetR-rel_C_sf"/>
</dbReference>
<dbReference type="PRINTS" id="PR00455">
    <property type="entry name" value="HTHTETR"/>
</dbReference>
<feature type="DNA-binding region" description="H-T-H motif" evidence="2">
    <location>
        <begin position="24"/>
        <end position="43"/>
    </location>
</feature>
<evidence type="ECO:0000259" key="3">
    <source>
        <dbReference type="PROSITE" id="PS50977"/>
    </source>
</evidence>
<dbReference type="RefSeq" id="WP_006139651.1">
    <property type="nucleotide sequence ID" value="NZ_AEYX01000030.1"/>
</dbReference>
<gene>
    <name evidence="4" type="ORF">SGM_1996</name>
</gene>
<dbReference type="GO" id="GO:0000976">
    <property type="term" value="F:transcription cis-regulatory region binding"/>
    <property type="evidence" value="ECO:0007669"/>
    <property type="project" value="TreeGrafter"/>
</dbReference>
<evidence type="ECO:0000313" key="5">
    <source>
        <dbReference type="Proteomes" id="UP000003022"/>
    </source>
</evidence>
<dbReference type="PANTHER" id="PTHR30055">
    <property type="entry name" value="HTH-TYPE TRANSCRIPTIONAL REGULATOR RUTR"/>
    <property type="match status" value="1"/>
</dbReference>
<keyword evidence="1 2" id="KW-0238">DNA-binding</keyword>
<sequence>MGHREDLLEGAKRCLLAKGFAATTARDIVKESGTNLASIGYHYGSKDALLAQAYVALVGEVSDAFEGSERLLADTPPGSLERFEAVWSNIIATMREPGSMWRLSIEIVAMGDRLPAVREHLAKAQREAMRALVPLFMGGQEEQVPEETVDTLGGFYYTLMMGLITHYNFDPDSAPDAEALTAGLRRVITGTGAGKRAGGG</sequence>
<dbReference type="EMBL" id="AEYX01000030">
    <property type="protein sequence ID" value="EGG47634.1"/>
    <property type="molecule type" value="Genomic_DNA"/>
</dbReference>
<evidence type="ECO:0000313" key="4">
    <source>
        <dbReference type="EMBL" id="EGG47634.1"/>
    </source>
</evidence>
<dbReference type="Gene3D" id="1.10.357.10">
    <property type="entry name" value="Tetracycline Repressor, domain 2"/>
    <property type="match status" value="1"/>
</dbReference>
<dbReference type="eggNOG" id="COG1309">
    <property type="taxonomic scope" value="Bacteria"/>
</dbReference>
<dbReference type="SUPFAM" id="SSF46689">
    <property type="entry name" value="Homeodomain-like"/>
    <property type="match status" value="1"/>
</dbReference>
<dbReference type="InterPro" id="IPR001647">
    <property type="entry name" value="HTH_TetR"/>
</dbReference>
<proteinExistence type="predicted"/>
<dbReference type="PROSITE" id="PS50977">
    <property type="entry name" value="HTH_TETR_2"/>
    <property type="match status" value="1"/>
</dbReference>
<organism evidence="4 5">
    <name type="scientific">Streptomyces griseoaurantiacus M045</name>
    <dbReference type="NCBI Taxonomy" id="996637"/>
    <lineage>
        <taxon>Bacteria</taxon>
        <taxon>Bacillati</taxon>
        <taxon>Actinomycetota</taxon>
        <taxon>Actinomycetes</taxon>
        <taxon>Kitasatosporales</taxon>
        <taxon>Streptomycetaceae</taxon>
        <taxon>Streptomyces</taxon>
        <taxon>Streptomyces aurantiacus group</taxon>
    </lineage>
</organism>
<dbReference type="InterPro" id="IPR009057">
    <property type="entry name" value="Homeodomain-like_sf"/>
</dbReference>
<dbReference type="PANTHER" id="PTHR30055:SF219">
    <property type="entry name" value="TRANSCRIPTIONAL REGULATORY PROTEIN"/>
    <property type="match status" value="1"/>
</dbReference>
<dbReference type="InterPro" id="IPR050109">
    <property type="entry name" value="HTH-type_TetR-like_transc_reg"/>
</dbReference>
<evidence type="ECO:0000256" key="1">
    <source>
        <dbReference type="ARBA" id="ARBA00023125"/>
    </source>
</evidence>
<protein>
    <submittedName>
        <fullName evidence="4">Transcriptional regulator</fullName>
    </submittedName>
</protein>
<name>F3NFT2_9ACTN</name>
<dbReference type="GO" id="GO:0003700">
    <property type="term" value="F:DNA-binding transcription factor activity"/>
    <property type="evidence" value="ECO:0007669"/>
    <property type="project" value="TreeGrafter"/>
</dbReference>
<feature type="domain" description="HTH tetR-type" evidence="3">
    <location>
        <begin position="1"/>
        <end position="61"/>
    </location>
</feature>
<evidence type="ECO:0000256" key="2">
    <source>
        <dbReference type="PROSITE-ProRule" id="PRU00335"/>
    </source>
</evidence>
<dbReference type="Proteomes" id="UP000003022">
    <property type="component" value="Unassembled WGS sequence"/>
</dbReference>
<dbReference type="STRING" id="996637.SGM_1996"/>
<dbReference type="SUPFAM" id="SSF48498">
    <property type="entry name" value="Tetracyclin repressor-like, C-terminal domain"/>
    <property type="match status" value="1"/>
</dbReference>
<reference evidence="4 5" key="1">
    <citation type="journal article" date="2011" name="J. Bacteriol.">
        <title>Draft genome sequence of the marine bacterium Streptomyces griseoaurantiacus M045, which produces novel manumycin-type antibiotics with a pABA core component.</title>
        <authorList>
            <person name="Li F."/>
            <person name="Jiang P."/>
            <person name="Zheng H."/>
            <person name="Wang S."/>
            <person name="Zhao G."/>
            <person name="Qin S."/>
            <person name="Liu Z."/>
        </authorList>
    </citation>
    <scope>NUCLEOTIDE SEQUENCE [LARGE SCALE GENOMIC DNA]</scope>
    <source>
        <strain evidence="4 5">M045</strain>
    </source>
</reference>
<comment type="caution">
    <text evidence="4">The sequence shown here is derived from an EMBL/GenBank/DDBJ whole genome shotgun (WGS) entry which is preliminary data.</text>
</comment>
<dbReference type="AlphaFoldDB" id="F3NFT2"/>
<keyword evidence="5" id="KW-1185">Reference proteome</keyword>
<dbReference type="Pfam" id="PF00440">
    <property type="entry name" value="TetR_N"/>
    <property type="match status" value="1"/>
</dbReference>